<dbReference type="Pfam" id="PF00704">
    <property type="entry name" value="Glyco_hydro_18"/>
    <property type="match status" value="1"/>
</dbReference>
<dbReference type="PANTHER" id="PTHR46476:SF13">
    <property type="entry name" value="2, PUTATIVE, EXPRESSED-RELATED"/>
    <property type="match status" value="1"/>
</dbReference>
<keyword evidence="3" id="KW-1185">Reference proteome</keyword>
<dbReference type="Gene3D" id="3.20.20.80">
    <property type="entry name" value="Glycosidases"/>
    <property type="match status" value="1"/>
</dbReference>
<dbReference type="PRINTS" id="PR00551">
    <property type="entry name" value="2SGLOBULIN"/>
</dbReference>
<feature type="domain" description="GH18" evidence="2">
    <location>
        <begin position="30"/>
        <end position="306"/>
    </location>
</feature>
<dbReference type="RefSeq" id="XP_010917642.1">
    <property type="nucleotide sequence ID" value="XM_010919340.3"/>
</dbReference>
<dbReference type="KEGG" id="egu:105042217"/>
<evidence type="ECO:0000259" key="2">
    <source>
        <dbReference type="PROSITE" id="PS51910"/>
    </source>
</evidence>
<organism evidence="3 4">
    <name type="scientific">Elaeis guineensis var. tenera</name>
    <name type="common">Oil palm</name>
    <dbReference type="NCBI Taxonomy" id="51953"/>
    <lineage>
        <taxon>Eukaryota</taxon>
        <taxon>Viridiplantae</taxon>
        <taxon>Streptophyta</taxon>
        <taxon>Embryophyta</taxon>
        <taxon>Tracheophyta</taxon>
        <taxon>Spermatophyta</taxon>
        <taxon>Magnoliopsida</taxon>
        <taxon>Liliopsida</taxon>
        <taxon>Arecaceae</taxon>
        <taxon>Arecoideae</taxon>
        <taxon>Cocoseae</taxon>
        <taxon>Elaeidinae</taxon>
        <taxon>Elaeis</taxon>
    </lineage>
</organism>
<reference evidence="4" key="1">
    <citation type="submission" date="2025-08" db="UniProtKB">
        <authorList>
            <consortium name="RefSeq"/>
        </authorList>
    </citation>
    <scope>IDENTIFICATION</scope>
</reference>
<dbReference type="GeneID" id="105042217"/>
<keyword evidence="1" id="KW-0732">Signal</keyword>
<dbReference type="CDD" id="cd06544">
    <property type="entry name" value="GH18_narbonin"/>
    <property type="match status" value="1"/>
</dbReference>
<dbReference type="Proteomes" id="UP000504607">
    <property type="component" value="Chromosome 3"/>
</dbReference>
<dbReference type="AlphaFoldDB" id="A0A6I9QYX7"/>
<proteinExistence type="predicted"/>
<dbReference type="InterPro" id="IPR000677">
    <property type="entry name" value="Chitinase-like"/>
</dbReference>
<protein>
    <submittedName>
        <fullName evidence="4">Chitinase 2-like</fullName>
    </submittedName>
</protein>
<gene>
    <name evidence="4" type="primary">LOC105042217</name>
</gene>
<dbReference type="PROSITE" id="PS51910">
    <property type="entry name" value="GH18_2"/>
    <property type="match status" value="1"/>
</dbReference>
<evidence type="ECO:0000256" key="1">
    <source>
        <dbReference type="SAM" id="SignalP"/>
    </source>
</evidence>
<feature type="signal peptide" evidence="1">
    <location>
        <begin position="1"/>
        <end position="26"/>
    </location>
</feature>
<dbReference type="OrthoDB" id="3012298at2759"/>
<feature type="chain" id="PRO_5026744226" evidence="1">
    <location>
        <begin position="27"/>
        <end position="343"/>
    </location>
</feature>
<dbReference type="InParanoid" id="A0A6I9QYX7"/>
<dbReference type="InterPro" id="IPR001223">
    <property type="entry name" value="Glyco_hydro18_cat"/>
</dbReference>
<dbReference type="SUPFAM" id="SSF51445">
    <property type="entry name" value="(Trans)glycosidases"/>
    <property type="match status" value="1"/>
</dbReference>
<dbReference type="InterPro" id="IPR017853">
    <property type="entry name" value="GH"/>
</dbReference>
<evidence type="ECO:0000313" key="4">
    <source>
        <dbReference type="RefSeq" id="XP_010917642.1"/>
    </source>
</evidence>
<sequence>MGFSNHLFSLLLSQPFLALLLPMTATQNSNLFREYIGAQGRAVKFTDVPINPDVDFHFILAFAIDYNKSTTPSPTNGRFHSFWDTANLNPSDVTSIKKNHANVKVALSIGGSSVGDTIPVTFHPTSVDSWLRNAVSSLTSLIQQYNLDGIDVNYMNFIMDANQDMFAECIGRLLITLKRKRVIKFASITMYEDEPLQSYYKALWNSYSQVIDYVNFIFYKYPASTTVSQFLGYYEIQRSNYRGGKVLTSFISKGNIGLTPANGFFDACRTLQKQGKLPGIFVWSADDSKSNGFQYEKQAQELLAMSTKTPSPSTPIQFGHGYSNAMKNWWAIWSLVALVAGVV</sequence>
<dbReference type="GO" id="GO:0005975">
    <property type="term" value="P:carbohydrate metabolic process"/>
    <property type="evidence" value="ECO:0007669"/>
    <property type="project" value="InterPro"/>
</dbReference>
<accession>A0A6I9QYX7</accession>
<dbReference type="PANTHER" id="PTHR46476">
    <property type="entry name" value="CHITINASE 2-LIKE"/>
    <property type="match status" value="1"/>
</dbReference>
<name>A0A6I9QYX7_ELAGV</name>
<evidence type="ECO:0000313" key="3">
    <source>
        <dbReference type="Proteomes" id="UP000504607"/>
    </source>
</evidence>